<evidence type="ECO:0000313" key="9">
    <source>
        <dbReference type="Proteomes" id="UP000283833"/>
    </source>
</evidence>
<name>A0A412QY63_PHOVU</name>
<evidence type="ECO:0000256" key="2">
    <source>
        <dbReference type="ARBA" id="ARBA00022676"/>
    </source>
</evidence>
<dbReference type="Proteomes" id="UP000283833">
    <property type="component" value="Unassembled WGS sequence"/>
</dbReference>
<dbReference type="InterPro" id="IPR029494">
    <property type="entry name" value="DarT"/>
</dbReference>
<proteinExistence type="inferred from homology"/>
<dbReference type="EMBL" id="QRXI01000005">
    <property type="protein sequence ID" value="RGT96121.1"/>
    <property type="molecule type" value="Genomic_DNA"/>
</dbReference>
<organism evidence="8 9">
    <name type="scientific">Phocaeicola vulgatus</name>
    <name type="common">Bacteroides vulgatus</name>
    <dbReference type="NCBI Taxonomy" id="821"/>
    <lineage>
        <taxon>Bacteria</taxon>
        <taxon>Pseudomonadati</taxon>
        <taxon>Bacteroidota</taxon>
        <taxon>Bacteroidia</taxon>
        <taxon>Bacteroidales</taxon>
        <taxon>Bacteroidaceae</taxon>
        <taxon>Phocaeicola</taxon>
    </lineage>
</organism>
<dbReference type="GO" id="GO:0016757">
    <property type="term" value="F:glycosyltransferase activity"/>
    <property type="evidence" value="ECO:0007669"/>
    <property type="project" value="UniProtKB-KW"/>
</dbReference>
<evidence type="ECO:0000256" key="6">
    <source>
        <dbReference type="PROSITE-ProRule" id="PRU01362"/>
    </source>
</evidence>
<dbReference type="Pfam" id="PF14487">
    <property type="entry name" value="DarT"/>
    <property type="match status" value="1"/>
</dbReference>
<evidence type="ECO:0000256" key="4">
    <source>
        <dbReference type="ARBA" id="ARBA00022695"/>
    </source>
</evidence>
<evidence type="ECO:0000259" key="7">
    <source>
        <dbReference type="PROSITE" id="PS52018"/>
    </source>
</evidence>
<keyword evidence="5 6" id="KW-0238">DNA-binding</keyword>
<reference evidence="8 9" key="1">
    <citation type="submission" date="2018-08" db="EMBL/GenBank/DDBJ databases">
        <title>A genome reference for cultivated species of the human gut microbiota.</title>
        <authorList>
            <person name="Zou Y."/>
            <person name="Xue W."/>
            <person name="Luo G."/>
        </authorList>
    </citation>
    <scope>NUCLEOTIDE SEQUENCE [LARGE SCALE GENOMIC DNA]</scope>
    <source>
        <strain evidence="8 9">AF18-14</strain>
    </source>
</reference>
<dbReference type="GO" id="GO:0016779">
    <property type="term" value="F:nucleotidyltransferase activity"/>
    <property type="evidence" value="ECO:0007669"/>
    <property type="project" value="UniProtKB-KW"/>
</dbReference>
<dbReference type="GO" id="GO:0003677">
    <property type="term" value="F:DNA binding"/>
    <property type="evidence" value="ECO:0007669"/>
    <property type="project" value="UniProtKB-UniRule"/>
</dbReference>
<comment type="caution">
    <text evidence="8">The sequence shown here is derived from an EMBL/GenBank/DDBJ whole genome shotgun (WGS) entry which is preliminary data.</text>
</comment>
<comment type="similarity">
    <text evidence="6">Belongs to the DarT ADP-ribosyltransferase family.</text>
</comment>
<feature type="domain" description="DarT" evidence="7">
    <location>
        <begin position="1270"/>
        <end position="1476"/>
    </location>
</feature>
<gene>
    <name evidence="8" type="ORF">DWX04_05250</name>
</gene>
<keyword evidence="1 6" id="KW-1277">Toxin-antitoxin system</keyword>
<evidence type="ECO:0000313" key="8">
    <source>
        <dbReference type="EMBL" id="RGT96121.1"/>
    </source>
</evidence>
<dbReference type="RefSeq" id="WP_117852418.1">
    <property type="nucleotide sequence ID" value="NZ_JAKKWV010000002.1"/>
</dbReference>
<keyword evidence="2" id="KW-0328">Glycosyltransferase</keyword>
<evidence type="ECO:0000256" key="5">
    <source>
        <dbReference type="ARBA" id="ARBA00023125"/>
    </source>
</evidence>
<accession>A0A412QY63</accession>
<keyword evidence="4" id="KW-0548">Nucleotidyltransferase</keyword>
<evidence type="ECO:0000256" key="1">
    <source>
        <dbReference type="ARBA" id="ARBA00022649"/>
    </source>
</evidence>
<comment type="caution">
    <text evidence="6">Lacks conserved residue(s) required for the propagation of feature annotation.</text>
</comment>
<sequence length="1797" mass="212528">MDYNKILQEGNLIYSSCPSDNKFREWRLSKTICSVVYYITYELSKLDKVILLTLQYNGKLYENQLARILGFNVEDDFDSTPKRYADQGEKDIFNGILSQLTTFGLINISEKEVSLSPLGKLALKKGVKHSFHRGVMALMQCFDIAQKESSEYKMFPFRDALGVTSSIQGKSDLPYDDFNHDGIEEELYDTSSELIARLSLQCSADVNICRAEELIESRMSEIHVDFRLYEYENAKYPFVFYNNEFSEATNLLMHQECNNDYINQKIHIGEYLHLVRESHKELNYVSMMPYIDVWNLNDFLECEHLNWKDQELFAEIAKLANGSHWNTISVVSPTDALKLYLENYKDSLDWIALSSRYDDDFIVETATRYPWDFESLSANRSIDFVKRLIVIPKLHEGVDWDWESILERLDDEFVLETINFIPYDMYSVTEKYISKYNSIIAKFPERKWNWEYISTNAGLDYVLQNINAFAKDIHLDVIMSRAFTSVEWAEAYCNSSEFAFAVIEKKEWLQNRYNANSADYIWTIKVIDWHEKLGFISWKSVNNSDGFECNKGVVWNSTTFEKYHDKEFSVKGLNHITSSITEVRIIDIYPDFKWVWSILSARDIVVSDIEFIKQHLAFITYSKAIPLIAAENLSQLYAIDEFKQLVTEQGAWNKLTAHIEKKTILQNIGDSNWDWCIITQNFCDTLNFAALSKLNVLDRLDWDYISKNADIDKIKKNLDNYEDKWKWATLTTRLDHDFIVENLPEYYLLWDWEYIIESVLTEEDLAKSELRIQIAIILSMLEKEVRASIWSKLTARYSTNDILEINRNNSLLINKQVSYEWDYSDLYNRSDFDIDGYLKSYQEFGIPVNWDALSASKSLNKILFWNKKVIKDFSVWENVVLEILGNEDFHWNFQYLSTLSSINWCDNILRVRSEEWDWNYLSENSKCFSYNSKKPNEILKHIEKFSAYLDFAILSKRHDVKLTLRMLTSLIEEKWDWKEISSNRGFELSAEFVTEHDNLSWDWYKLTSRRDCQFTIEYIKEHKNRNWDWSALSRRNDLNLNADIVISLIDKEWDWKEILRRKDIEFTEEHISKLVHIDLDWKEFSRRKDFFPTMNTLNILKDKDLDWTDISRRMELQYNVILFYKHKLNWSILTNSTHIDKSNPKTLETFKEYLDWDVISHSPDFNPTNENLQKFKDNVNWTIICKRSDFVVDEMTLSLFEDKIDWKRISQSSTIAFTQSLIDRFKGRWDWVALAENPAFRTSGVDKSYKSELNLMEFYNTLKSTGYRRPFIYHFTHMFNAIEVIRSRKILSRNRATELGLLKYDAAGSVVHRSAKAHPYARFYFRTGTQTQFYNECLGKQKGSKYYGRAEDNGLPMCPMPVFFKFDLQEVLAKHSNLCYYSTGNLQTNWARIYKVIDDPHNIDAVHLYSSQWSREVQEKKQQEFLIKNEFDFSELKDYQIICYDHEETEILKSLFCDDPICEHIYSIYDSEDVFEHENPPLKFEKSDERLKITTSYNGDYMFQIESAQINKIRVFNPASQIKAVKSHVMQIRDNVSVECGDTEFEVYYVNMSPRARSPRWLVYKYSPNKAEIKNTDSTVIENFLGISLDDNYSPKEMITALELIMPKLEELYNTRVRHYVVKKHTLLVCEQFEKYAFAFDNKCMNMDLMRLVLAIHDIGKAIDRSTQHEHTLSLVRELWENTPFTEHEFNLVEVLLRDDHLGLYFQNKYKLSDLKEEIVANATELKMSPSILLQYKMILYQCDIASYTKDVGGLKYLEHMFVYENGEKAFDEDNGIIAMSEEYADRYVNLKESINE</sequence>
<protein>
    <submittedName>
        <fullName evidence="8">DUF4433 domain-containing protein</fullName>
    </submittedName>
</protein>
<dbReference type="PROSITE" id="PS52018">
    <property type="entry name" value="DART"/>
    <property type="match status" value="1"/>
</dbReference>
<evidence type="ECO:0000256" key="3">
    <source>
        <dbReference type="ARBA" id="ARBA00022679"/>
    </source>
</evidence>
<keyword evidence="3" id="KW-0808">Transferase</keyword>